<keyword evidence="1" id="KW-0812">Transmembrane</keyword>
<dbReference type="PANTHER" id="PTHR20992:SF9">
    <property type="entry name" value="AT15442P-RELATED"/>
    <property type="match status" value="1"/>
</dbReference>
<evidence type="ECO:0000313" key="2">
    <source>
        <dbReference type="EMBL" id="MFC6236692.1"/>
    </source>
</evidence>
<feature type="transmembrane region" description="Helical" evidence="1">
    <location>
        <begin position="112"/>
        <end position="133"/>
    </location>
</feature>
<proteinExistence type="predicted"/>
<sequence>MLHLRLHVPEDRSRDAVRLLSGDSAVTHLAVYPGAARQPHGDVIECDVAREGASLVIESLRDLGIEHDGAIVASTPDLVLSDSAVAAEEAAPGLPGDAVVWEQVEARTSEEVSLTITFLVYLSVATMLAAVGVLLDSPILIVGAMVVGPEFGPLAAICVAIVQKRWDVMRRSLKALLVGFPVAMLVTVAFTWGLELLGLADASMLTADRPLTSFIWRPDALSFVIAFLAGIAGMLSLTTTKSGALVGVLISVTTVPAAANAAAAVALGVWAEASGSVAQLALNLSAIVVAGILTLYTQRWWWTRREMRQTRDRGAMGVAEAARRSARRED</sequence>
<keyword evidence="1" id="KW-0472">Membrane</keyword>
<organism evidence="2 3">
    <name type="scientific">Longivirga aurantiaca</name>
    <dbReference type="NCBI Taxonomy" id="1837743"/>
    <lineage>
        <taxon>Bacteria</taxon>
        <taxon>Bacillati</taxon>
        <taxon>Actinomycetota</taxon>
        <taxon>Actinomycetes</taxon>
        <taxon>Sporichthyales</taxon>
        <taxon>Sporichthyaceae</taxon>
        <taxon>Longivirga</taxon>
    </lineage>
</organism>
<feature type="transmembrane region" description="Helical" evidence="1">
    <location>
        <begin position="175"/>
        <end position="194"/>
    </location>
</feature>
<keyword evidence="3" id="KW-1185">Reference proteome</keyword>
<evidence type="ECO:0000313" key="3">
    <source>
        <dbReference type="Proteomes" id="UP001596138"/>
    </source>
</evidence>
<dbReference type="Pfam" id="PF04087">
    <property type="entry name" value="DUF389"/>
    <property type="match status" value="1"/>
</dbReference>
<feature type="transmembrane region" description="Helical" evidence="1">
    <location>
        <begin position="214"/>
        <end position="237"/>
    </location>
</feature>
<accession>A0ABW1SYJ7</accession>
<name>A0ABW1SYJ7_9ACTN</name>
<feature type="transmembrane region" description="Helical" evidence="1">
    <location>
        <begin position="277"/>
        <end position="297"/>
    </location>
</feature>
<protein>
    <submittedName>
        <fullName evidence="2">DUF389 domain-containing protein</fullName>
    </submittedName>
</protein>
<gene>
    <name evidence="2" type="ORF">ACFQGU_02290</name>
</gene>
<dbReference type="Proteomes" id="UP001596138">
    <property type="component" value="Unassembled WGS sequence"/>
</dbReference>
<reference evidence="3" key="1">
    <citation type="journal article" date="2019" name="Int. J. Syst. Evol. Microbiol.">
        <title>The Global Catalogue of Microorganisms (GCM) 10K type strain sequencing project: providing services to taxonomists for standard genome sequencing and annotation.</title>
        <authorList>
            <consortium name="The Broad Institute Genomics Platform"/>
            <consortium name="The Broad Institute Genome Sequencing Center for Infectious Disease"/>
            <person name="Wu L."/>
            <person name="Ma J."/>
        </authorList>
    </citation>
    <scope>NUCLEOTIDE SEQUENCE [LARGE SCALE GENOMIC DNA]</scope>
    <source>
        <strain evidence="3">CGMCC 4.7317</strain>
    </source>
</reference>
<dbReference type="PANTHER" id="PTHR20992">
    <property type="entry name" value="AT15442P-RELATED"/>
    <property type="match status" value="1"/>
</dbReference>
<dbReference type="EMBL" id="JBHSTI010000002">
    <property type="protein sequence ID" value="MFC6236692.1"/>
    <property type="molecule type" value="Genomic_DNA"/>
</dbReference>
<dbReference type="InterPro" id="IPR005240">
    <property type="entry name" value="DUF389"/>
</dbReference>
<feature type="transmembrane region" description="Helical" evidence="1">
    <location>
        <begin position="139"/>
        <end position="163"/>
    </location>
</feature>
<dbReference type="RefSeq" id="WP_386763729.1">
    <property type="nucleotide sequence ID" value="NZ_JBHSTI010000002.1"/>
</dbReference>
<keyword evidence="1" id="KW-1133">Transmembrane helix</keyword>
<feature type="transmembrane region" description="Helical" evidence="1">
    <location>
        <begin position="244"/>
        <end position="271"/>
    </location>
</feature>
<evidence type="ECO:0000256" key="1">
    <source>
        <dbReference type="SAM" id="Phobius"/>
    </source>
</evidence>
<comment type="caution">
    <text evidence="2">The sequence shown here is derived from an EMBL/GenBank/DDBJ whole genome shotgun (WGS) entry which is preliminary data.</text>
</comment>